<evidence type="ECO:0000256" key="1">
    <source>
        <dbReference type="ARBA" id="ARBA00009275"/>
    </source>
</evidence>
<dbReference type="AlphaFoldDB" id="A0A0M4D6Y1"/>
<evidence type="ECO:0000256" key="3">
    <source>
        <dbReference type="ARBA" id="ARBA00022801"/>
    </source>
</evidence>
<keyword evidence="2 4" id="KW-0479">Metal-binding</keyword>
<dbReference type="GO" id="GO:0046872">
    <property type="term" value="F:metal ion binding"/>
    <property type="evidence" value="ECO:0007669"/>
    <property type="project" value="UniProtKB-KW"/>
</dbReference>
<dbReference type="SUPFAM" id="SSF51556">
    <property type="entry name" value="Metallo-dependent hydrolases"/>
    <property type="match status" value="1"/>
</dbReference>
<keyword evidence="6" id="KW-1185">Reference proteome</keyword>
<feature type="binding site" evidence="4">
    <location>
        <position position="10"/>
    </location>
    <ligand>
        <name>a divalent metal cation</name>
        <dbReference type="ChEBI" id="CHEBI:60240"/>
        <label>1</label>
    </ligand>
</feature>
<dbReference type="GO" id="GO:0016788">
    <property type="term" value="F:hydrolase activity, acting on ester bonds"/>
    <property type="evidence" value="ECO:0007669"/>
    <property type="project" value="InterPro"/>
</dbReference>
<evidence type="ECO:0000313" key="5">
    <source>
        <dbReference type="EMBL" id="ALC15142.1"/>
    </source>
</evidence>
<dbReference type="PANTHER" id="PTHR46124">
    <property type="entry name" value="D-AMINOACYL-TRNA DEACYLASE"/>
    <property type="match status" value="1"/>
</dbReference>
<feature type="binding site" evidence="4">
    <location>
        <position position="157"/>
    </location>
    <ligand>
        <name>a divalent metal cation</name>
        <dbReference type="ChEBI" id="CHEBI:60240"/>
        <label>2</label>
    </ligand>
</feature>
<evidence type="ECO:0000256" key="2">
    <source>
        <dbReference type="ARBA" id="ARBA00022723"/>
    </source>
</evidence>
<reference evidence="5 6" key="1">
    <citation type="submission" date="2015-07" db="EMBL/GenBank/DDBJ databases">
        <title>Isolation and Genomic Characterization of a Novel Halophilic Metal-Reducing Deltaproteobacterium from the Deep Subsurface.</title>
        <authorList>
            <person name="Badalamenti J.P."/>
            <person name="Summers Z.M."/>
            <person name="Gralnick J.A."/>
            <person name="Bond D.R."/>
        </authorList>
    </citation>
    <scope>NUCLEOTIDE SEQUENCE [LARGE SCALE GENOMIC DNA]</scope>
    <source>
        <strain evidence="5 6">WTL</strain>
    </source>
</reference>
<dbReference type="InterPro" id="IPR001130">
    <property type="entry name" value="TatD-like"/>
</dbReference>
<evidence type="ECO:0000256" key="4">
    <source>
        <dbReference type="PIRSR" id="PIRSR005902-1"/>
    </source>
</evidence>
<comment type="similarity">
    <text evidence="1">Belongs to the metallo-dependent hydrolases superfamily. TatD-type hydrolase family.</text>
</comment>
<feature type="binding site" evidence="4">
    <location>
        <position position="207"/>
    </location>
    <ligand>
        <name>a divalent metal cation</name>
        <dbReference type="ChEBI" id="CHEBI:60240"/>
        <label>1</label>
    </ligand>
</feature>
<gene>
    <name evidence="5" type="ORF">DSOUD_0347</name>
</gene>
<dbReference type="Pfam" id="PF01026">
    <property type="entry name" value="TatD_DNase"/>
    <property type="match status" value="1"/>
</dbReference>
<dbReference type="KEGG" id="des:DSOUD_0347"/>
<feature type="binding site" evidence="4">
    <location>
        <position position="96"/>
    </location>
    <ligand>
        <name>a divalent metal cation</name>
        <dbReference type="ChEBI" id="CHEBI:60240"/>
        <label>1</label>
    </ligand>
</feature>
<proteinExistence type="inferred from homology"/>
<dbReference type="FunFam" id="3.20.20.140:FF:000005">
    <property type="entry name" value="TatD family hydrolase"/>
    <property type="match status" value="1"/>
</dbReference>
<dbReference type="EMBL" id="CP010802">
    <property type="protein sequence ID" value="ALC15142.1"/>
    <property type="molecule type" value="Genomic_DNA"/>
</dbReference>
<dbReference type="PANTHER" id="PTHR46124:SF3">
    <property type="entry name" value="HYDROLASE"/>
    <property type="match status" value="1"/>
</dbReference>
<dbReference type="GO" id="GO:0005829">
    <property type="term" value="C:cytosol"/>
    <property type="evidence" value="ECO:0007669"/>
    <property type="project" value="TreeGrafter"/>
</dbReference>
<dbReference type="PIRSF" id="PIRSF005902">
    <property type="entry name" value="DNase_TatD"/>
    <property type="match status" value="1"/>
</dbReference>
<evidence type="ECO:0000313" key="6">
    <source>
        <dbReference type="Proteomes" id="UP000057158"/>
    </source>
</evidence>
<feature type="binding site" evidence="4">
    <location>
        <position position="132"/>
    </location>
    <ligand>
        <name>a divalent metal cation</name>
        <dbReference type="ChEBI" id="CHEBI:60240"/>
        <label>2</label>
    </ligand>
</feature>
<dbReference type="STRING" id="1603606.DSOUD_0347"/>
<protein>
    <submittedName>
        <fullName evidence="5">Tat protein secretion system quality control protein TatD</fullName>
    </submittedName>
</protein>
<dbReference type="OrthoDB" id="9810005at2"/>
<sequence>MKIPLLFDSHVHLDAPPLVDHLPREMERAGAAGVGNFLIPGVARRSWPGVLETARAVLGAYAAPGLHPGSAADWNDEAARELATLLHDPLVVAIGEIGLDRLLPEPGAALQEAALRGQLQLAVAAGLPVLIHCRRASARLLAILREEGAEKVGGIFHAFSGSPETAREAIALGFAIAFGGTLTFPGSRRAAAVLRAIPPEWVVLETDAPDLAPHPHRGTVNRPAYLPLVARCVGEIRNWSEAETARITAANTRRVLRLEKRSAAGIPPSQSRGI</sequence>
<dbReference type="PROSITE" id="PS01137">
    <property type="entry name" value="TATD_1"/>
    <property type="match status" value="1"/>
</dbReference>
<dbReference type="InterPro" id="IPR032466">
    <property type="entry name" value="Metal_Hydrolase"/>
</dbReference>
<keyword evidence="3" id="KW-0378">Hydrolase</keyword>
<dbReference type="Gene3D" id="3.20.20.140">
    <property type="entry name" value="Metal-dependent hydrolases"/>
    <property type="match status" value="1"/>
</dbReference>
<dbReference type="PATRIC" id="fig|1603606.3.peg.378"/>
<dbReference type="Proteomes" id="UP000057158">
    <property type="component" value="Chromosome"/>
</dbReference>
<dbReference type="RefSeq" id="WP_053549373.1">
    <property type="nucleotide sequence ID" value="NZ_CP010802.1"/>
</dbReference>
<organism evidence="5 6">
    <name type="scientific">Desulfuromonas soudanensis</name>
    <dbReference type="NCBI Taxonomy" id="1603606"/>
    <lineage>
        <taxon>Bacteria</taxon>
        <taxon>Pseudomonadati</taxon>
        <taxon>Thermodesulfobacteriota</taxon>
        <taxon>Desulfuromonadia</taxon>
        <taxon>Desulfuromonadales</taxon>
        <taxon>Desulfuromonadaceae</taxon>
        <taxon>Desulfuromonas</taxon>
    </lineage>
</organism>
<feature type="binding site" evidence="4">
    <location>
        <position position="12"/>
    </location>
    <ligand>
        <name>a divalent metal cation</name>
        <dbReference type="ChEBI" id="CHEBI:60240"/>
        <label>1</label>
    </ligand>
</feature>
<dbReference type="CDD" id="cd01310">
    <property type="entry name" value="TatD_DNAse"/>
    <property type="match status" value="1"/>
</dbReference>
<dbReference type="InterPro" id="IPR018228">
    <property type="entry name" value="DNase_TatD-rel_CS"/>
</dbReference>
<name>A0A0M4D6Y1_9BACT</name>
<accession>A0A0M4D6Y1</accession>